<evidence type="ECO:0000256" key="3">
    <source>
        <dbReference type="ARBA" id="ARBA00023167"/>
    </source>
</evidence>
<evidence type="ECO:0000313" key="5">
    <source>
        <dbReference type="Proteomes" id="UP000678393"/>
    </source>
</evidence>
<dbReference type="GO" id="GO:0019509">
    <property type="term" value="P:L-methionine salvage from methylthioadenosine"/>
    <property type="evidence" value="ECO:0007669"/>
    <property type="project" value="InterPro"/>
</dbReference>
<sequence>MMAPQKRSAEEAESLLGGVKSILLEIDGTTTPLSFTEDTLLPHVRNNLESYLKKKFDNADVQKAIAALRDQAAKDKEEKVEGVVEIPSGDATKEDVIKAVVDNVRWQLDGKRNTTELKALQEFVLRDAYASKAVTVELFEDVGQMLKMLAEEGIQLYVYSSSSVETQKLFFANTNQGDLSDVFAGYFDTTTGSKTESASYKKIATEIGNEPKDILYLTHVPQ</sequence>
<dbReference type="InterPro" id="IPR023214">
    <property type="entry name" value="HAD_sf"/>
</dbReference>
<dbReference type="PANTHER" id="PTHR20371:SF1">
    <property type="entry name" value="ENOLASE-PHOSPHATASE E1"/>
    <property type="match status" value="1"/>
</dbReference>
<dbReference type="GO" id="GO:0043874">
    <property type="term" value="F:acireductone synthase activity"/>
    <property type="evidence" value="ECO:0007669"/>
    <property type="project" value="InterPro"/>
</dbReference>
<reference evidence="4" key="1">
    <citation type="submission" date="2021-04" db="EMBL/GenBank/DDBJ databases">
        <authorList>
            <consortium name="Molecular Ecology Group"/>
        </authorList>
    </citation>
    <scope>NUCLEOTIDE SEQUENCE</scope>
</reference>
<dbReference type="NCBIfam" id="TIGR01691">
    <property type="entry name" value="enolase-ppase"/>
    <property type="match status" value="1"/>
</dbReference>
<dbReference type="AlphaFoldDB" id="A0A8S3ZGV3"/>
<organism evidence="4 5">
    <name type="scientific">Candidula unifasciata</name>
    <dbReference type="NCBI Taxonomy" id="100452"/>
    <lineage>
        <taxon>Eukaryota</taxon>
        <taxon>Metazoa</taxon>
        <taxon>Spiralia</taxon>
        <taxon>Lophotrochozoa</taxon>
        <taxon>Mollusca</taxon>
        <taxon>Gastropoda</taxon>
        <taxon>Heterobranchia</taxon>
        <taxon>Euthyneura</taxon>
        <taxon>Panpulmonata</taxon>
        <taxon>Eupulmonata</taxon>
        <taxon>Stylommatophora</taxon>
        <taxon>Helicina</taxon>
        <taxon>Helicoidea</taxon>
        <taxon>Geomitridae</taxon>
        <taxon>Candidula</taxon>
    </lineage>
</organism>
<dbReference type="GO" id="GO:0000287">
    <property type="term" value="F:magnesium ion binding"/>
    <property type="evidence" value="ECO:0007669"/>
    <property type="project" value="InterPro"/>
</dbReference>
<keyword evidence="3" id="KW-0486">Methionine biosynthesis</keyword>
<protein>
    <recommendedName>
        <fullName evidence="6">Enolase-phosphatase E1</fullName>
    </recommendedName>
</protein>
<dbReference type="PANTHER" id="PTHR20371">
    <property type="entry name" value="ENOLASE-PHOSPHATASE E1"/>
    <property type="match status" value="1"/>
</dbReference>
<accession>A0A8S3ZGV3</accession>
<dbReference type="InterPro" id="IPR036412">
    <property type="entry name" value="HAD-like_sf"/>
</dbReference>
<evidence type="ECO:0000256" key="2">
    <source>
        <dbReference type="ARBA" id="ARBA00022801"/>
    </source>
</evidence>
<name>A0A8S3ZGV3_9EUPU</name>
<dbReference type="OrthoDB" id="272500at2759"/>
<feature type="non-terminal residue" evidence="4">
    <location>
        <position position="1"/>
    </location>
</feature>
<comment type="caution">
    <text evidence="4">The sequence shown here is derived from an EMBL/GenBank/DDBJ whole genome shotgun (WGS) entry which is preliminary data.</text>
</comment>
<dbReference type="Pfam" id="PF00702">
    <property type="entry name" value="Hydrolase"/>
    <property type="match status" value="1"/>
</dbReference>
<evidence type="ECO:0008006" key="6">
    <source>
        <dbReference type="Google" id="ProtNLM"/>
    </source>
</evidence>
<dbReference type="Gene3D" id="3.40.50.1000">
    <property type="entry name" value="HAD superfamily/HAD-like"/>
    <property type="match status" value="1"/>
</dbReference>
<gene>
    <name evidence="4" type="ORF">CUNI_LOCUS12936</name>
</gene>
<keyword evidence="1" id="KW-0028">Amino-acid biosynthesis</keyword>
<dbReference type="EMBL" id="CAJHNH020002668">
    <property type="protein sequence ID" value="CAG5127378.1"/>
    <property type="molecule type" value="Genomic_DNA"/>
</dbReference>
<dbReference type="SUPFAM" id="SSF56784">
    <property type="entry name" value="HAD-like"/>
    <property type="match status" value="1"/>
</dbReference>
<evidence type="ECO:0000313" key="4">
    <source>
        <dbReference type="EMBL" id="CAG5127378.1"/>
    </source>
</evidence>
<dbReference type="Proteomes" id="UP000678393">
    <property type="component" value="Unassembled WGS sequence"/>
</dbReference>
<proteinExistence type="predicted"/>
<keyword evidence="5" id="KW-1185">Reference proteome</keyword>
<keyword evidence="2" id="KW-0378">Hydrolase</keyword>
<evidence type="ECO:0000256" key="1">
    <source>
        <dbReference type="ARBA" id="ARBA00022605"/>
    </source>
</evidence>
<dbReference type="Gene3D" id="1.10.720.60">
    <property type="match status" value="1"/>
</dbReference>
<dbReference type="InterPro" id="IPR023943">
    <property type="entry name" value="Enolase-ppase_E1"/>
</dbReference>